<dbReference type="KEGG" id="ppru:FDP22_07035"/>
<reference evidence="4 5" key="1">
    <citation type="submission" date="2019-06" db="EMBL/GenBank/DDBJ databases">
        <title>Genome sequence of Rhodobacteraceae bacterium D4M1.</title>
        <authorList>
            <person name="Cao J."/>
        </authorList>
    </citation>
    <scope>NUCLEOTIDE SEQUENCE [LARGE SCALE GENOMIC DNA]</scope>
    <source>
        <strain evidence="4 5">D4M1</strain>
    </source>
</reference>
<evidence type="ECO:0000256" key="2">
    <source>
        <dbReference type="ARBA" id="ARBA00022679"/>
    </source>
</evidence>
<sequence>MRDKVDVDPRVFDPTFYLAHYPDVADSGEDPETHYMTKGWREGKDPSAHFSTTEYLQRYPDIRAADINPFVHFVRHGYDEGRRTGLSASASADIAGRLSVLLAHEATPPEMTEREPPATPEELAALLMGSRQFSSSHFARQTGARGSRAELVARYLDTPPGRRPAASPDFDPGFYRRTYLSDAPEGDPLIDWVLRGQALGHYPNALRAEADTRLIRTRAGIDRRHYLWSLGTKPVHADTVRDYVLHGAPLGAEPRQRFDGDFLRDTYMRRAGISCAPYAYFLRNRQRQWMFQDIHELAAAYQALSEVEAFDPGCYSALAGIDPERIDPLLHYILRGVQRGLPTSPDFHTGFYLATYRDLQAARVNPLLHFWRHGRHEGRRAVPPTKALPRRKLSTPGGKRATPGRPRAIVVSHEASFTGAPIVALNIARALSATHDVITWLGKTGPLTPDFAEVSTRMIMEFPPVLTGVSLLEEMRAEGGIDFAVVNSAISGATLEPLKLAGIPALLLVHDFANYVYPRGSLSRMVLNADISVFPAQIVADAVADEMSHMGLATLPGTMRIAHQGYNGTGRSDSAAITPRAIRERLGLTDRPDVRILFGGGWVQPRKGVDLFLQAAARLAQDPGQEWRFIWVGGNYRPDDDMIVSAYLADQVAKSGLADRFAFFEEQPDLESFWEVADVFFLSSRLDPFPNIALDALMRDVPVVCFQGATGIAELTDRFGFCVRAVPFCDSAAAAEEISALGAGLSGVHAEFRSRRSDLEIAFSFETYVARLIGFAEEARRSAAEQAQLRTMLLERPPAELAAAAATVPEWAHLARSGSPEVRAATVAAMLVNGGPIGALRIGAGEPVEREVPASGHVMLAPPRDAPVPPGAWMLHVHAPDADALAALVAAEMLPEAALVVVTSPRGALEVPEGVRSLADPCFDAFDGLAAAMEAYSSTHVSHADLSLGTAGPAAWSFDPAFVGSVLAGDRPGFAAAVPDCGPGYLPRSALERLGGELPESPVAPLFAGLFEAARMARFLEESRPAYVALRAGLEPRAATALRALMFARACDADGALTLLCPDQEVGLVEEIDVGLRHGVPEVRPRGVQGALQPLVIAMRSESPASFMAAAARLWRGLRQVRP</sequence>
<dbReference type="AlphaFoldDB" id="A0A5B8FY71"/>
<protein>
    <submittedName>
        <fullName evidence="4">Glycosyltransferase</fullName>
    </submittedName>
</protein>
<name>A0A5B8FY71_9RHOB</name>
<dbReference type="EMBL" id="CP040818">
    <property type="protein sequence ID" value="QDL91559.1"/>
    <property type="molecule type" value="Genomic_DNA"/>
</dbReference>
<gene>
    <name evidence="4" type="ORF">FDP22_07035</name>
</gene>
<dbReference type="RefSeq" id="WP_138572387.1">
    <property type="nucleotide sequence ID" value="NZ_CP040818.1"/>
</dbReference>
<keyword evidence="1" id="KW-0328">Glycosyltransferase</keyword>
<dbReference type="Pfam" id="PF13692">
    <property type="entry name" value="Glyco_trans_1_4"/>
    <property type="match status" value="1"/>
</dbReference>
<dbReference type="PANTHER" id="PTHR12526:SF510">
    <property type="entry name" value="D-INOSITOL 3-PHOSPHATE GLYCOSYLTRANSFERASE"/>
    <property type="match status" value="1"/>
</dbReference>
<accession>A0A5B8FY71</accession>
<evidence type="ECO:0000313" key="4">
    <source>
        <dbReference type="EMBL" id="QDL91559.1"/>
    </source>
</evidence>
<organism evidence="4 5">
    <name type="scientific">Paroceanicella profunda</name>
    <dbReference type="NCBI Taxonomy" id="2579971"/>
    <lineage>
        <taxon>Bacteria</taxon>
        <taxon>Pseudomonadati</taxon>
        <taxon>Pseudomonadota</taxon>
        <taxon>Alphaproteobacteria</taxon>
        <taxon>Rhodobacterales</taxon>
        <taxon>Paracoccaceae</taxon>
        <taxon>Paroceanicella</taxon>
    </lineage>
</organism>
<dbReference type="Gene3D" id="3.40.50.2000">
    <property type="entry name" value="Glycogen Phosphorylase B"/>
    <property type="match status" value="1"/>
</dbReference>
<keyword evidence="5" id="KW-1185">Reference proteome</keyword>
<evidence type="ECO:0000313" key="5">
    <source>
        <dbReference type="Proteomes" id="UP000305888"/>
    </source>
</evidence>
<dbReference type="OrthoDB" id="7527830at2"/>
<evidence type="ECO:0000256" key="3">
    <source>
        <dbReference type="SAM" id="MobiDB-lite"/>
    </source>
</evidence>
<dbReference type="GO" id="GO:0016757">
    <property type="term" value="F:glycosyltransferase activity"/>
    <property type="evidence" value="ECO:0007669"/>
    <property type="project" value="UniProtKB-KW"/>
</dbReference>
<dbReference type="PANTHER" id="PTHR12526">
    <property type="entry name" value="GLYCOSYLTRANSFERASE"/>
    <property type="match status" value="1"/>
</dbReference>
<evidence type="ECO:0000256" key="1">
    <source>
        <dbReference type="ARBA" id="ARBA00022676"/>
    </source>
</evidence>
<feature type="region of interest" description="Disordered" evidence="3">
    <location>
        <begin position="380"/>
        <end position="404"/>
    </location>
</feature>
<proteinExistence type="predicted"/>
<dbReference type="Proteomes" id="UP000305888">
    <property type="component" value="Chromosome"/>
</dbReference>
<keyword evidence="2 4" id="KW-0808">Transferase</keyword>
<dbReference type="SUPFAM" id="SSF53756">
    <property type="entry name" value="UDP-Glycosyltransferase/glycogen phosphorylase"/>
    <property type="match status" value="1"/>
</dbReference>